<sequence length="161" mass="17484">MGISIAVETPLQDDVRAMVVELNGHLRPLSPPEFQFQMTAEQMAGADTTVFIARSGAGAALGMGALKTHGEKQGEVKRMWTRPAVRGTGVGRQLLAAVEAQARRTGIARLVLETGGTPPFAPVWRFYEAGGFRRCGVILDYPDTDYSRFYEKLLAQEEAAS</sequence>
<evidence type="ECO:0000313" key="5">
    <source>
        <dbReference type="Proteomes" id="UP001342418"/>
    </source>
</evidence>
<evidence type="ECO:0000259" key="3">
    <source>
        <dbReference type="PROSITE" id="PS51186"/>
    </source>
</evidence>
<accession>A0ABY5MIV6</accession>
<dbReference type="CDD" id="cd04301">
    <property type="entry name" value="NAT_SF"/>
    <property type="match status" value="1"/>
</dbReference>
<reference evidence="4 5" key="1">
    <citation type="submission" date="2018-07" db="EMBL/GenBank/DDBJ databases">
        <title>Genome sequence of Nitratireductor thuwali#1536.</title>
        <authorList>
            <person name="Michoud G."/>
            <person name="Merlino G."/>
            <person name="Sefrji F.O."/>
            <person name="Daffonchio D."/>
        </authorList>
    </citation>
    <scope>NUCLEOTIDE SEQUENCE [LARGE SCALE GENOMIC DNA]</scope>
    <source>
        <strain evidence="5">Nit1536</strain>
    </source>
</reference>
<organism evidence="4 5">
    <name type="scientific">Nitratireductor thuwali</name>
    <dbReference type="NCBI Taxonomy" id="2267699"/>
    <lineage>
        <taxon>Bacteria</taxon>
        <taxon>Pseudomonadati</taxon>
        <taxon>Pseudomonadota</taxon>
        <taxon>Alphaproteobacteria</taxon>
        <taxon>Hyphomicrobiales</taxon>
        <taxon>Phyllobacteriaceae</taxon>
        <taxon>Nitratireductor</taxon>
    </lineage>
</organism>
<dbReference type="InterPro" id="IPR000182">
    <property type="entry name" value="GNAT_dom"/>
</dbReference>
<dbReference type="PROSITE" id="PS51186">
    <property type="entry name" value="GNAT"/>
    <property type="match status" value="1"/>
</dbReference>
<dbReference type="InterPro" id="IPR050832">
    <property type="entry name" value="Bact_Acetyltransf"/>
</dbReference>
<protein>
    <submittedName>
        <fullName evidence="4">N-acetyltransferase YsnE</fullName>
        <ecNumber evidence="4">2.3.1.-</ecNumber>
    </submittedName>
</protein>
<evidence type="ECO:0000313" key="4">
    <source>
        <dbReference type="EMBL" id="UUP15821.1"/>
    </source>
</evidence>
<dbReference type="EC" id="2.3.1.-" evidence="4"/>
<keyword evidence="1 4" id="KW-0808">Transferase</keyword>
<dbReference type="Proteomes" id="UP001342418">
    <property type="component" value="Chromosome"/>
</dbReference>
<gene>
    <name evidence="4" type="primary">ysnE</name>
    <name evidence="4" type="ORF">NTH_00260</name>
</gene>
<dbReference type="PANTHER" id="PTHR43877:SF5">
    <property type="entry name" value="BLL8307 PROTEIN"/>
    <property type="match status" value="1"/>
</dbReference>
<dbReference type="GO" id="GO:0016746">
    <property type="term" value="F:acyltransferase activity"/>
    <property type="evidence" value="ECO:0007669"/>
    <property type="project" value="UniProtKB-KW"/>
</dbReference>
<feature type="domain" description="N-acetyltransferase" evidence="3">
    <location>
        <begin position="3"/>
        <end position="156"/>
    </location>
</feature>
<name>A0ABY5MIV6_9HYPH</name>
<dbReference type="PANTHER" id="PTHR43877">
    <property type="entry name" value="AMINOALKYLPHOSPHONATE N-ACETYLTRANSFERASE-RELATED-RELATED"/>
    <property type="match status" value="1"/>
</dbReference>
<dbReference type="Pfam" id="PF00583">
    <property type="entry name" value="Acetyltransf_1"/>
    <property type="match status" value="1"/>
</dbReference>
<dbReference type="RefSeq" id="WP_338528302.1">
    <property type="nucleotide sequence ID" value="NZ_CP030941.1"/>
</dbReference>
<dbReference type="Gene3D" id="3.40.630.30">
    <property type="match status" value="1"/>
</dbReference>
<proteinExistence type="predicted"/>
<dbReference type="SUPFAM" id="SSF55729">
    <property type="entry name" value="Acyl-CoA N-acyltransferases (Nat)"/>
    <property type="match status" value="1"/>
</dbReference>
<evidence type="ECO:0000256" key="1">
    <source>
        <dbReference type="ARBA" id="ARBA00022679"/>
    </source>
</evidence>
<dbReference type="InterPro" id="IPR016181">
    <property type="entry name" value="Acyl_CoA_acyltransferase"/>
</dbReference>
<keyword evidence="2 4" id="KW-0012">Acyltransferase</keyword>
<dbReference type="EMBL" id="CP030941">
    <property type="protein sequence ID" value="UUP15821.1"/>
    <property type="molecule type" value="Genomic_DNA"/>
</dbReference>
<evidence type="ECO:0000256" key="2">
    <source>
        <dbReference type="ARBA" id="ARBA00023315"/>
    </source>
</evidence>
<keyword evidence="5" id="KW-1185">Reference proteome</keyword>